<accession>A0ACB0K6N5</accession>
<dbReference type="EMBL" id="CASHSV030000132">
    <property type="protein sequence ID" value="CAJ2651393.1"/>
    <property type="molecule type" value="Genomic_DNA"/>
</dbReference>
<protein>
    <submittedName>
        <fullName evidence="1">Uncharacterized protein</fullName>
    </submittedName>
</protein>
<evidence type="ECO:0000313" key="2">
    <source>
        <dbReference type="Proteomes" id="UP001177021"/>
    </source>
</evidence>
<reference evidence="1" key="1">
    <citation type="submission" date="2023-10" db="EMBL/GenBank/DDBJ databases">
        <authorList>
            <person name="Rodriguez Cubillos JULIANA M."/>
            <person name="De Vega J."/>
        </authorList>
    </citation>
    <scope>NUCLEOTIDE SEQUENCE</scope>
</reference>
<name>A0ACB0K6N5_TRIPR</name>
<keyword evidence="2" id="KW-1185">Reference proteome</keyword>
<sequence>MAMQRASCSKKFDVFISFHGKDTRRKFTSHLYDALSNKVRTYIDENELEKGDEISSTLIKAIEEAYASLVIFSKNYASSIWCLNELVKILECKKDQGQIVIPVFYEIDPSHVRNQVGSYGQAFEKHEQDLRHKKDKIKLRKWRNALTEAANLSGWHSQNYRIESNFIKEIVEDILKKLNRKHPSEVDKEFVGTEKKYEETELLTKIGSNDVRTLGLCGISGIRKTTLAKDLYVKLFSKFNKPSRVQKRETSKFVFFEGSSYNFDLEDILRASAEVLGQFSYGSSYKATLLSEEEEAMIVVVIRLEEVVVGKKEFEQHMEILDRVGQHTNVVPLRAYYYSKDEKLMVYDYVPAGNLSTLLHGSRSGGRTPLDWGSRVKVSLGTARGIAHIHSVGGTKFTHGNIMSLNILLNHDNDGCISYFGLTSLINVPANSSGVAGYRAPEVIETGKHSHKSDVYSYGVLLLELLTGKAPLQSDGHNGMVVDLPRWIHCVVREEWTDEVFDVELMKYQNMDEEMVQMLKIAMKCVAEMPDMRPNMVEVVRMIEEIRPVI</sequence>
<comment type="caution">
    <text evidence="1">The sequence shown here is derived from an EMBL/GenBank/DDBJ whole genome shotgun (WGS) entry which is preliminary data.</text>
</comment>
<organism evidence="1 2">
    <name type="scientific">Trifolium pratense</name>
    <name type="common">Red clover</name>
    <dbReference type="NCBI Taxonomy" id="57577"/>
    <lineage>
        <taxon>Eukaryota</taxon>
        <taxon>Viridiplantae</taxon>
        <taxon>Streptophyta</taxon>
        <taxon>Embryophyta</taxon>
        <taxon>Tracheophyta</taxon>
        <taxon>Spermatophyta</taxon>
        <taxon>Magnoliopsida</taxon>
        <taxon>eudicotyledons</taxon>
        <taxon>Gunneridae</taxon>
        <taxon>Pentapetalae</taxon>
        <taxon>rosids</taxon>
        <taxon>fabids</taxon>
        <taxon>Fabales</taxon>
        <taxon>Fabaceae</taxon>
        <taxon>Papilionoideae</taxon>
        <taxon>50 kb inversion clade</taxon>
        <taxon>NPAAA clade</taxon>
        <taxon>Hologalegina</taxon>
        <taxon>IRL clade</taxon>
        <taxon>Trifolieae</taxon>
        <taxon>Trifolium</taxon>
    </lineage>
</organism>
<proteinExistence type="predicted"/>
<evidence type="ECO:0000313" key="1">
    <source>
        <dbReference type="EMBL" id="CAJ2651393.1"/>
    </source>
</evidence>
<gene>
    <name evidence="1" type="ORF">MILVUS5_LOCUS19038</name>
</gene>
<dbReference type="Proteomes" id="UP001177021">
    <property type="component" value="Unassembled WGS sequence"/>
</dbReference>